<evidence type="ECO:0000313" key="3">
    <source>
        <dbReference type="EMBL" id="ABD44850.1"/>
    </source>
</evidence>
<keyword evidence="2" id="KW-0812">Transmembrane</keyword>
<gene>
    <name evidence="3" type="ordered locus">ECH_0807</name>
</gene>
<sequence length="334" mass="37856">MFYPTRDLKTIYSKDNTVCVENILEMMNGTSEELQAYKDDLLSKHKENTKKKLADQKKSQEEIALHIASPSFSEEALAYVNYTTNQHILKHLSDSKHIGNKTRILTKCLEPLEHQRRNMIMEGMYKASLLKEFNQIMQDASDDDFEALVNIIISCSHLKTDLTEQQQKNIEAAIATYNREEQGLSLQSIREFINDTTGIDISNPLSSIKKKLGGKKEDIKQPLESLDEKLINVITSPYSVTYFILGTLTLGLGGFAGPLLPILLIVTVGKSLHGMLTEDKEKEGTIHSPFQEGVLKPSRISEKPQNYTAILEQQHKQEEDKQQDTSKPHTSRHL</sequence>
<feature type="transmembrane region" description="Helical" evidence="2">
    <location>
        <begin position="242"/>
        <end position="266"/>
    </location>
</feature>
<protein>
    <submittedName>
        <fullName evidence="3">Uncharacterized protein</fullName>
    </submittedName>
</protein>
<feature type="region of interest" description="Disordered" evidence="1">
    <location>
        <begin position="297"/>
        <end position="334"/>
    </location>
</feature>
<evidence type="ECO:0000256" key="1">
    <source>
        <dbReference type="SAM" id="MobiDB-lite"/>
    </source>
</evidence>
<keyword evidence="4" id="KW-1185">Reference proteome</keyword>
<dbReference type="HOGENOM" id="CLU_905327_0_0_5"/>
<dbReference type="RefSeq" id="WP_011452822.1">
    <property type="nucleotide sequence ID" value="NC_007799.1"/>
</dbReference>
<keyword evidence="2" id="KW-1133">Transmembrane helix</keyword>
<dbReference type="KEGG" id="ech:ECH_0807"/>
<accession>Q2GG28</accession>
<proteinExistence type="predicted"/>
<dbReference type="AlphaFoldDB" id="Q2GG28"/>
<dbReference type="Proteomes" id="UP000008320">
    <property type="component" value="Chromosome"/>
</dbReference>
<organism evidence="3 4">
    <name type="scientific">Ehrlichia chaffeensis (strain ATCC CRL-10679 / Arkansas)</name>
    <dbReference type="NCBI Taxonomy" id="205920"/>
    <lineage>
        <taxon>Bacteria</taxon>
        <taxon>Pseudomonadati</taxon>
        <taxon>Pseudomonadota</taxon>
        <taxon>Alphaproteobacteria</taxon>
        <taxon>Rickettsiales</taxon>
        <taxon>Anaplasmataceae</taxon>
        <taxon>Ehrlichia</taxon>
    </lineage>
</organism>
<evidence type="ECO:0000313" key="4">
    <source>
        <dbReference type="Proteomes" id="UP000008320"/>
    </source>
</evidence>
<evidence type="ECO:0000256" key="2">
    <source>
        <dbReference type="SAM" id="Phobius"/>
    </source>
</evidence>
<dbReference type="EMBL" id="CP000236">
    <property type="protein sequence ID" value="ABD44850.1"/>
    <property type="molecule type" value="Genomic_DNA"/>
</dbReference>
<dbReference type="OrthoDB" id="7163222at2"/>
<keyword evidence="2" id="KW-0472">Membrane</keyword>
<feature type="compositionally biased region" description="Basic and acidic residues" evidence="1">
    <location>
        <begin position="313"/>
        <end position="327"/>
    </location>
</feature>
<reference evidence="3 4" key="1">
    <citation type="journal article" date="2006" name="PLoS Genet.">
        <title>Comparative genomics of emerging human ehrlichiosis agents.</title>
        <authorList>
            <person name="Dunning Hotopp J.C."/>
            <person name="Lin M."/>
            <person name="Madupu R."/>
            <person name="Crabtree J."/>
            <person name="Angiuoli S.V."/>
            <person name="Eisen J.A."/>
            <person name="Seshadri R."/>
            <person name="Ren Q."/>
            <person name="Wu M."/>
            <person name="Utterback T.R."/>
            <person name="Smith S."/>
            <person name="Lewis M."/>
            <person name="Khouri H."/>
            <person name="Zhang C."/>
            <person name="Niu H."/>
            <person name="Lin Q."/>
            <person name="Ohashi N."/>
            <person name="Zhi N."/>
            <person name="Nelson W."/>
            <person name="Brinkac L.M."/>
            <person name="Dodson R.J."/>
            <person name="Rosovitz M.J."/>
            <person name="Sundaram J."/>
            <person name="Daugherty S.C."/>
            <person name="Davidsen T."/>
            <person name="Durkin A.S."/>
            <person name="Gwinn M."/>
            <person name="Haft D.H."/>
            <person name="Selengut J.D."/>
            <person name="Sullivan S.A."/>
            <person name="Zafar N."/>
            <person name="Zhou L."/>
            <person name="Benahmed F."/>
            <person name="Forberger H."/>
            <person name="Halpin R."/>
            <person name="Mulligan S."/>
            <person name="Robinson J."/>
            <person name="White O."/>
            <person name="Rikihisa Y."/>
            <person name="Tettelin H."/>
        </authorList>
    </citation>
    <scope>NUCLEOTIDE SEQUENCE [LARGE SCALE GENOMIC DNA]</scope>
    <source>
        <strain evidence="4">ATCC CRL-10679 / Arkansas</strain>
    </source>
</reference>
<name>Q2GG28_EHRCR</name>